<feature type="signal peptide" evidence="2">
    <location>
        <begin position="1"/>
        <end position="21"/>
    </location>
</feature>
<organism evidence="3 4">
    <name type="scientific">Parabacteroides gordonii MS-1 = DSM 23371</name>
    <dbReference type="NCBI Taxonomy" id="1203610"/>
    <lineage>
        <taxon>Bacteria</taxon>
        <taxon>Pseudomonadati</taxon>
        <taxon>Bacteroidota</taxon>
        <taxon>Bacteroidia</taxon>
        <taxon>Bacteroidales</taxon>
        <taxon>Tannerellaceae</taxon>
        <taxon>Parabacteroides</taxon>
    </lineage>
</organism>
<gene>
    <name evidence="3" type="ORF">HMPREF1536_03395</name>
</gene>
<proteinExistence type="predicted"/>
<sequence>MKRLHPLLYFLCLLTTSLLQGQSLQEEYIHFAQKQQQEYADFRRKENEAFSKFLQKDWTGYHQENPVERPAKPSPKEPLLTQKHPGYKPVDIPKVVDRPVNNPSSAQEKDEWLKEPFILSGISEKEIAYAWESLSQTSYEPFIRHSLQMKKENHWCDWAYVLFIRQLADKLCRESDNNSKIIIQMFLLCQSEYKVRCGRSGDQLVLLIPTDCMLYNKMYLNIDNEKYFIFGYETYNRQPVYTFQKDFDLSSRKVSMYILPGQTMSAETLYSRVYSNRQITINANTNKSLIDLYKEYPQCDFSVYLKAPASQEVSLSVLPSLKKAIHGKTTKEAAGILLHFVQTAFKYQTDQQQFGFEKPFFIDECFYYPACDCEDRAVLYAFLIRTLLNLNVVLLDYLQHIATAVCFDENIPGDHLDIDGKRYMICDPSYINAGIGMAMPALKNTEAKIIR</sequence>
<dbReference type="EMBL" id="AQHW01000016">
    <property type="protein sequence ID" value="KKB54475.1"/>
    <property type="molecule type" value="Genomic_DNA"/>
</dbReference>
<reference evidence="3 4" key="1">
    <citation type="submission" date="2013-04" db="EMBL/GenBank/DDBJ databases">
        <title>The Genome Sequence of Parabacteroides gordonii DSM 23371.</title>
        <authorList>
            <consortium name="The Broad Institute Genomics Platform"/>
            <person name="Earl A."/>
            <person name="Ward D."/>
            <person name="Feldgarden M."/>
            <person name="Gevers D."/>
            <person name="Martens E."/>
            <person name="Sakamoto M."/>
            <person name="Benno Y."/>
            <person name="Suzuki N."/>
            <person name="Matsunaga N."/>
            <person name="Koshihara K."/>
            <person name="Seki M."/>
            <person name="Komiya H."/>
            <person name="Walker B."/>
            <person name="Young S."/>
            <person name="Zeng Q."/>
            <person name="Gargeya S."/>
            <person name="Fitzgerald M."/>
            <person name="Haas B."/>
            <person name="Abouelleil A."/>
            <person name="Allen A.W."/>
            <person name="Alvarado L."/>
            <person name="Arachchi H.M."/>
            <person name="Berlin A.M."/>
            <person name="Chapman S.B."/>
            <person name="Gainer-Dewar J."/>
            <person name="Goldberg J."/>
            <person name="Griggs A."/>
            <person name="Gujja S."/>
            <person name="Hansen M."/>
            <person name="Howarth C."/>
            <person name="Imamovic A."/>
            <person name="Ireland A."/>
            <person name="Larimer J."/>
            <person name="McCowan C."/>
            <person name="Murphy C."/>
            <person name="Pearson M."/>
            <person name="Poon T.W."/>
            <person name="Priest M."/>
            <person name="Roberts A."/>
            <person name="Saif S."/>
            <person name="Shea T."/>
            <person name="Sisk P."/>
            <person name="Sykes S."/>
            <person name="Wortman J."/>
            <person name="Nusbaum C."/>
            <person name="Birren B."/>
        </authorList>
    </citation>
    <scope>NUCLEOTIDE SEQUENCE [LARGE SCALE GENOMIC DNA]</scope>
    <source>
        <strain evidence="3 4">MS-1</strain>
    </source>
</reference>
<name>A0A0F5JAC2_9BACT</name>
<dbReference type="PATRIC" id="fig|1203610.3.peg.3460"/>
<feature type="region of interest" description="Disordered" evidence="1">
    <location>
        <begin position="64"/>
        <end position="86"/>
    </location>
</feature>
<evidence type="ECO:0000313" key="4">
    <source>
        <dbReference type="Proteomes" id="UP000033035"/>
    </source>
</evidence>
<protein>
    <recommendedName>
        <fullName evidence="5">Transglutaminase-like domain-containing protein</fullName>
    </recommendedName>
</protein>
<keyword evidence="2" id="KW-0732">Signal</keyword>
<evidence type="ECO:0000256" key="1">
    <source>
        <dbReference type="SAM" id="MobiDB-lite"/>
    </source>
</evidence>
<evidence type="ECO:0000313" key="3">
    <source>
        <dbReference type="EMBL" id="KKB54475.1"/>
    </source>
</evidence>
<evidence type="ECO:0008006" key="5">
    <source>
        <dbReference type="Google" id="ProtNLM"/>
    </source>
</evidence>
<keyword evidence="4" id="KW-1185">Reference proteome</keyword>
<evidence type="ECO:0000256" key="2">
    <source>
        <dbReference type="SAM" id="SignalP"/>
    </source>
</evidence>
<feature type="chain" id="PRO_5002489904" description="Transglutaminase-like domain-containing protein" evidence="2">
    <location>
        <begin position="22"/>
        <end position="451"/>
    </location>
</feature>
<dbReference type="STRING" id="1203610.HMPREF1536_03395"/>
<dbReference type="HOGENOM" id="CLU_042245_0_0_10"/>
<accession>A0A0F5JAC2</accession>
<dbReference type="AlphaFoldDB" id="A0A0F5JAC2"/>
<dbReference type="Proteomes" id="UP000033035">
    <property type="component" value="Unassembled WGS sequence"/>
</dbReference>
<comment type="caution">
    <text evidence="3">The sequence shown here is derived from an EMBL/GenBank/DDBJ whole genome shotgun (WGS) entry which is preliminary data.</text>
</comment>
<feature type="compositionally biased region" description="Basic and acidic residues" evidence="1">
    <location>
        <begin position="65"/>
        <end position="75"/>
    </location>
</feature>
<dbReference type="RefSeq" id="WP_052349820.1">
    <property type="nucleotide sequence ID" value="NZ_KQ033919.1"/>
</dbReference>